<dbReference type="NCBIfam" id="TIGR01568">
    <property type="entry name" value="A_thal_3678"/>
    <property type="match status" value="1"/>
</dbReference>
<name>A0A7J9CAA5_GOSGO</name>
<keyword evidence="9" id="KW-1185">Reference proteome</keyword>
<sequence>MLMSKDMGSNSKPSTSINKTITANGNGIIEGDGATVESLSNIVNECIVVLTYPPDLHNDFRRSMQNMVEMMLKHNSNIDWDFMEELVFCYLNLNDKKCYKFILSAFVDLVVDLHQNDIKIPMKFPNNVRDHKRSMRTRHNV</sequence>
<evidence type="ECO:0000313" key="9">
    <source>
        <dbReference type="Proteomes" id="UP000593579"/>
    </source>
</evidence>
<dbReference type="InterPro" id="IPR038933">
    <property type="entry name" value="Ovate"/>
</dbReference>
<dbReference type="PROSITE" id="PS51754">
    <property type="entry name" value="OVATE"/>
    <property type="match status" value="1"/>
</dbReference>
<gene>
    <name evidence="8" type="ORF">Gogos_007968</name>
</gene>
<keyword evidence="5 6" id="KW-0539">Nucleus</keyword>
<protein>
    <recommendedName>
        <fullName evidence="6">Transcription repressor</fullName>
    </recommendedName>
    <alternativeName>
        <fullName evidence="6">Ovate family protein</fullName>
    </alternativeName>
</protein>
<keyword evidence="2 6" id="KW-0678">Repressor</keyword>
<organism evidence="8 9">
    <name type="scientific">Gossypium gossypioides</name>
    <name type="common">Mexican cotton</name>
    <name type="synonym">Selera gossypioides</name>
    <dbReference type="NCBI Taxonomy" id="34282"/>
    <lineage>
        <taxon>Eukaryota</taxon>
        <taxon>Viridiplantae</taxon>
        <taxon>Streptophyta</taxon>
        <taxon>Embryophyta</taxon>
        <taxon>Tracheophyta</taxon>
        <taxon>Spermatophyta</taxon>
        <taxon>Magnoliopsida</taxon>
        <taxon>eudicotyledons</taxon>
        <taxon>Gunneridae</taxon>
        <taxon>Pentapetalae</taxon>
        <taxon>rosids</taxon>
        <taxon>malvids</taxon>
        <taxon>Malvales</taxon>
        <taxon>Malvaceae</taxon>
        <taxon>Malvoideae</taxon>
        <taxon>Gossypium</taxon>
    </lineage>
</organism>
<dbReference type="PANTHER" id="PTHR33057:SF117">
    <property type="entry name" value="TRANSCRIPTION REPRESSOR OFP14"/>
    <property type="match status" value="1"/>
</dbReference>
<reference evidence="8 9" key="1">
    <citation type="journal article" date="2019" name="Genome Biol. Evol.">
        <title>Insights into the evolution of the New World diploid cottons (Gossypium, subgenus Houzingenia) based on genome sequencing.</title>
        <authorList>
            <person name="Grover C.E."/>
            <person name="Arick M.A. 2nd"/>
            <person name="Thrash A."/>
            <person name="Conover J.L."/>
            <person name="Sanders W.S."/>
            <person name="Peterson D.G."/>
            <person name="Frelichowski J.E."/>
            <person name="Scheffler J.A."/>
            <person name="Scheffler B.E."/>
            <person name="Wendel J.F."/>
        </authorList>
    </citation>
    <scope>NUCLEOTIDE SEQUENCE [LARGE SCALE GENOMIC DNA]</scope>
    <source>
        <strain evidence="8">5</strain>
        <tissue evidence="8">Leaf</tissue>
    </source>
</reference>
<accession>A0A7J9CAA5</accession>
<dbReference type="GO" id="GO:0005634">
    <property type="term" value="C:nucleus"/>
    <property type="evidence" value="ECO:0007669"/>
    <property type="project" value="UniProtKB-SubCell"/>
</dbReference>
<evidence type="ECO:0000256" key="4">
    <source>
        <dbReference type="ARBA" id="ARBA00023163"/>
    </source>
</evidence>
<feature type="domain" description="OVATE" evidence="7">
    <location>
        <begin position="49"/>
        <end position="112"/>
    </location>
</feature>
<feature type="non-terminal residue" evidence="8">
    <location>
        <position position="141"/>
    </location>
</feature>
<evidence type="ECO:0000256" key="1">
    <source>
        <dbReference type="ARBA" id="ARBA00004123"/>
    </source>
</evidence>
<comment type="subcellular location">
    <subcellularLocation>
        <location evidence="1 6">Nucleus</location>
    </subcellularLocation>
</comment>
<dbReference type="AlphaFoldDB" id="A0A7J9CAA5"/>
<evidence type="ECO:0000256" key="5">
    <source>
        <dbReference type="ARBA" id="ARBA00023242"/>
    </source>
</evidence>
<evidence type="ECO:0000256" key="2">
    <source>
        <dbReference type="ARBA" id="ARBA00022491"/>
    </source>
</evidence>
<dbReference type="Proteomes" id="UP000593579">
    <property type="component" value="Unassembled WGS sequence"/>
</dbReference>
<keyword evidence="4 6" id="KW-0804">Transcription</keyword>
<comment type="caution">
    <text evidence="8">The sequence shown here is derived from an EMBL/GenBank/DDBJ whole genome shotgun (WGS) entry which is preliminary data.</text>
</comment>
<dbReference type="Pfam" id="PF04844">
    <property type="entry name" value="Ovate"/>
    <property type="match status" value="1"/>
</dbReference>
<dbReference type="PANTHER" id="PTHR33057">
    <property type="entry name" value="TRANSCRIPTION REPRESSOR OFP7-RELATED"/>
    <property type="match status" value="1"/>
</dbReference>
<comment type="function">
    <text evidence="6">Transcriptional repressor that regulates multiple aspects of plant growth and development.</text>
</comment>
<dbReference type="InterPro" id="IPR006458">
    <property type="entry name" value="Ovate_C"/>
</dbReference>
<proteinExistence type="predicted"/>
<evidence type="ECO:0000259" key="7">
    <source>
        <dbReference type="PROSITE" id="PS51754"/>
    </source>
</evidence>
<dbReference type="OrthoDB" id="985355at2759"/>
<dbReference type="EMBL" id="JABEZY010000009">
    <property type="protein sequence ID" value="MBA0745391.1"/>
    <property type="molecule type" value="Genomic_DNA"/>
</dbReference>
<evidence type="ECO:0000256" key="6">
    <source>
        <dbReference type="RuleBase" id="RU367028"/>
    </source>
</evidence>
<evidence type="ECO:0000313" key="8">
    <source>
        <dbReference type="EMBL" id="MBA0745391.1"/>
    </source>
</evidence>
<keyword evidence="3 6" id="KW-0805">Transcription regulation</keyword>
<dbReference type="GO" id="GO:0045892">
    <property type="term" value="P:negative regulation of DNA-templated transcription"/>
    <property type="evidence" value="ECO:0007669"/>
    <property type="project" value="UniProtKB-UniRule"/>
</dbReference>
<evidence type="ECO:0000256" key="3">
    <source>
        <dbReference type="ARBA" id="ARBA00023015"/>
    </source>
</evidence>